<keyword evidence="3 5" id="KW-0687">Ribonucleoprotein</keyword>
<dbReference type="SUPFAM" id="SSF52313">
    <property type="entry name" value="Ribosomal protein S2"/>
    <property type="match status" value="1"/>
</dbReference>
<dbReference type="GO" id="GO:0022627">
    <property type="term" value="C:cytosolic small ribosomal subunit"/>
    <property type="evidence" value="ECO:0007669"/>
    <property type="project" value="TreeGrafter"/>
</dbReference>
<dbReference type="Proteomes" id="UP000233414">
    <property type="component" value="Unassembled WGS sequence"/>
</dbReference>
<dbReference type="PRINTS" id="PR00395">
    <property type="entry name" value="RIBOSOMALS2"/>
</dbReference>
<dbReference type="NCBIfam" id="TIGR01011">
    <property type="entry name" value="rpsB_bact"/>
    <property type="match status" value="1"/>
</dbReference>
<dbReference type="InterPro" id="IPR023591">
    <property type="entry name" value="Ribosomal_uS2_flav_dom_sf"/>
</dbReference>
<dbReference type="PANTHER" id="PTHR12534:SF0">
    <property type="entry name" value="SMALL RIBOSOMAL SUBUNIT PROTEIN US2M"/>
    <property type="match status" value="1"/>
</dbReference>
<keyword evidence="2 5" id="KW-0689">Ribosomal protein</keyword>
<dbReference type="Gene3D" id="3.40.50.10490">
    <property type="entry name" value="Glucose-6-phosphate isomerase like protein, domain 1"/>
    <property type="match status" value="1"/>
</dbReference>
<proteinExistence type="inferred from homology"/>
<dbReference type="InterPro" id="IPR005706">
    <property type="entry name" value="Ribosomal_uS2_bac/mit/plastid"/>
</dbReference>
<evidence type="ECO:0000256" key="5">
    <source>
        <dbReference type="HAMAP-Rule" id="MF_00291"/>
    </source>
</evidence>
<sequence length="248" mass="28271">MLKLPTLLELLEAGVHFGHQTSKRYPKTKPYIFGIRSGIHIINLEKTVEKLKEALDFIKEISAKNGTILFLGTKKQAKDIVKKAALEVNMPYITERWLGGTFTNLDTIIKNIKKMKKMEEEKEKGEFKKYTKKEQLKFEKEIEKLKRLFDGLRELNKLPEAIFIIGINEEETAEKEAKKKNVPIVAIIDTNTKPQNVAYPIPANDDGIKSIKMMVNLVVEAIKEGKSVTKNEQSTNSSENLKANNEKV</sequence>
<organism evidence="7 8">
    <name type="scientific">Candidatus Kuenenbacteria bacterium HGW-Kuenenbacteria-1</name>
    <dbReference type="NCBI Taxonomy" id="2013812"/>
    <lineage>
        <taxon>Bacteria</taxon>
        <taxon>Candidatus Kueneniibacteriota</taxon>
    </lineage>
</organism>
<evidence type="ECO:0000256" key="4">
    <source>
        <dbReference type="ARBA" id="ARBA00035256"/>
    </source>
</evidence>
<dbReference type="PANTHER" id="PTHR12534">
    <property type="entry name" value="30S RIBOSOMAL PROTEIN S2 PROKARYOTIC AND ORGANELLAR"/>
    <property type="match status" value="1"/>
</dbReference>
<accession>A0A2N1UNZ8</accession>
<evidence type="ECO:0000256" key="3">
    <source>
        <dbReference type="ARBA" id="ARBA00023274"/>
    </source>
</evidence>
<dbReference type="Gene3D" id="1.10.287.610">
    <property type="entry name" value="Helix hairpin bin"/>
    <property type="match status" value="1"/>
</dbReference>
<evidence type="ECO:0000256" key="2">
    <source>
        <dbReference type="ARBA" id="ARBA00022980"/>
    </source>
</evidence>
<dbReference type="InterPro" id="IPR001865">
    <property type="entry name" value="Ribosomal_uS2"/>
</dbReference>
<dbReference type="GO" id="GO:0006412">
    <property type="term" value="P:translation"/>
    <property type="evidence" value="ECO:0007669"/>
    <property type="project" value="UniProtKB-UniRule"/>
</dbReference>
<feature type="region of interest" description="Disordered" evidence="6">
    <location>
        <begin position="226"/>
        <end position="248"/>
    </location>
</feature>
<comment type="similarity">
    <text evidence="1 5">Belongs to the universal ribosomal protein uS2 family.</text>
</comment>
<dbReference type="HAMAP" id="MF_00291_B">
    <property type="entry name" value="Ribosomal_uS2_B"/>
    <property type="match status" value="1"/>
</dbReference>
<evidence type="ECO:0000256" key="1">
    <source>
        <dbReference type="ARBA" id="ARBA00006242"/>
    </source>
</evidence>
<comment type="caution">
    <text evidence="7">The sequence shown here is derived from an EMBL/GenBank/DDBJ whole genome shotgun (WGS) entry which is preliminary data.</text>
</comment>
<dbReference type="Pfam" id="PF00318">
    <property type="entry name" value="Ribosomal_S2"/>
    <property type="match status" value="1"/>
</dbReference>
<dbReference type="PROSITE" id="PS00962">
    <property type="entry name" value="RIBOSOMAL_S2_1"/>
    <property type="match status" value="1"/>
</dbReference>
<evidence type="ECO:0000256" key="6">
    <source>
        <dbReference type="SAM" id="MobiDB-lite"/>
    </source>
</evidence>
<gene>
    <name evidence="5 7" type="primary">rpsB</name>
    <name evidence="7" type="ORF">CVV26_01125</name>
</gene>
<dbReference type="InterPro" id="IPR018130">
    <property type="entry name" value="Ribosomal_uS2_CS"/>
</dbReference>
<dbReference type="AlphaFoldDB" id="A0A2N1UNZ8"/>
<dbReference type="GO" id="GO:0003735">
    <property type="term" value="F:structural constituent of ribosome"/>
    <property type="evidence" value="ECO:0007669"/>
    <property type="project" value="InterPro"/>
</dbReference>
<feature type="compositionally biased region" description="Polar residues" evidence="6">
    <location>
        <begin position="230"/>
        <end position="248"/>
    </location>
</feature>
<protein>
    <recommendedName>
        <fullName evidence="4 5">Small ribosomal subunit protein uS2</fullName>
    </recommendedName>
</protein>
<dbReference type="EMBL" id="PGYQ01000002">
    <property type="protein sequence ID" value="PKL72595.1"/>
    <property type="molecule type" value="Genomic_DNA"/>
</dbReference>
<reference evidence="7 8" key="1">
    <citation type="journal article" date="2017" name="ISME J.">
        <title>Potential for microbial H2 and metal transformations associated with novel bacteria and archaea in deep terrestrial subsurface sediments.</title>
        <authorList>
            <person name="Hernsdorf A.W."/>
            <person name="Amano Y."/>
            <person name="Miyakawa K."/>
            <person name="Ise K."/>
            <person name="Suzuki Y."/>
            <person name="Anantharaman K."/>
            <person name="Probst A."/>
            <person name="Burstein D."/>
            <person name="Thomas B.C."/>
            <person name="Banfield J.F."/>
        </authorList>
    </citation>
    <scope>NUCLEOTIDE SEQUENCE [LARGE SCALE GENOMIC DNA]</scope>
    <source>
        <strain evidence="7">HGW-Kuenenbacteria-1</strain>
    </source>
</reference>
<evidence type="ECO:0000313" key="8">
    <source>
        <dbReference type="Proteomes" id="UP000233414"/>
    </source>
</evidence>
<name>A0A2N1UNZ8_9BACT</name>
<evidence type="ECO:0000313" key="7">
    <source>
        <dbReference type="EMBL" id="PKL72595.1"/>
    </source>
</evidence>
<dbReference type="CDD" id="cd01425">
    <property type="entry name" value="RPS2"/>
    <property type="match status" value="1"/>
</dbReference>